<dbReference type="PANTHER" id="PTHR48098">
    <property type="entry name" value="ENTEROCHELIN ESTERASE-RELATED"/>
    <property type="match status" value="1"/>
</dbReference>
<dbReference type="SUPFAM" id="SSF53474">
    <property type="entry name" value="alpha/beta-Hydrolases"/>
    <property type="match status" value="1"/>
</dbReference>
<dbReference type="OrthoDB" id="9803578at2"/>
<feature type="signal peptide" evidence="1">
    <location>
        <begin position="1"/>
        <end position="19"/>
    </location>
</feature>
<reference evidence="2 3" key="1">
    <citation type="submission" date="2018-04" db="EMBL/GenBank/DDBJ databases">
        <title>Pedobacter chongqingensis sp. nov., isolated from a rottenly hemp rope.</title>
        <authorList>
            <person name="Cai Y."/>
        </authorList>
    </citation>
    <scope>NUCLEOTIDE SEQUENCE [LARGE SCALE GENOMIC DNA]</scope>
    <source>
        <strain evidence="2 3">FJ4-8</strain>
    </source>
</reference>
<gene>
    <name evidence="2" type="ORF">DDR33_05455</name>
</gene>
<dbReference type="InterPro" id="IPR029058">
    <property type="entry name" value="AB_hydrolase_fold"/>
</dbReference>
<keyword evidence="3" id="KW-1185">Reference proteome</keyword>
<dbReference type="InterPro" id="IPR000801">
    <property type="entry name" value="Esterase-like"/>
</dbReference>
<evidence type="ECO:0000256" key="1">
    <source>
        <dbReference type="SAM" id="SignalP"/>
    </source>
</evidence>
<dbReference type="GO" id="GO:0016747">
    <property type="term" value="F:acyltransferase activity, transferring groups other than amino-acyl groups"/>
    <property type="evidence" value="ECO:0007669"/>
    <property type="project" value="TreeGrafter"/>
</dbReference>
<proteinExistence type="predicted"/>
<dbReference type="AlphaFoldDB" id="A0A2U2PK66"/>
<dbReference type="InterPro" id="IPR050583">
    <property type="entry name" value="Mycobacterial_A85_antigen"/>
</dbReference>
<dbReference type="PANTHER" id="PTHR48098:SF1">
    <property type="entry name" value="DIACYLGLYCEROL ACYLTRANSFERASE_MYCOLYLTRANSFERASE AG85A"/>
    <property type="match status" value="1"/>
</dbReference>
<protein>
    <submittedName>
        <fullName evidence="2">Esterase</fullName>
    </submittedName>
</protein>
<accession>A0A2U2PK66</accession>
<evidence type="ECO:0000313" key="3">
    <source>
        <dbReference type="Proteomes" id="UP000245647"/>
    </source>
</evidence>
<organism evidence="2 3">
    <name type="scientific">Pararcticibacter amylolyticus</name>
    <dbReference type="NCBI Taxonomy" id="2173175"/>
    <lineage>
        <taxon>Bacteria</taxon>
        <taxon>Pseudomonadati</taxon>
        <taxon>Bacteroidota</taxon>
        <taxon>Sphingobacteriia</taxon>
        <taxon>Sphingobacteriales</taxon>
        <taxon>Sphingobacteriaceae</taxon>
        <taxon>Pararcticibacter</taxon>
    </lineage>
</organism>
<dbReference type="RefSeq" id="WP_109414748.1">
    <property type="nucleotide sequence ID" value="NZ_QEAS01000003.1"/>
</dbReference>
<keyword evidence="1" id="KW-0732">Signal</keyword>
<dbReference type="Proteomes" id="UP000245647">
    <property type="component" value="Unassembled WGS sequence"/>
</dbReference>
<name>A0A2U2PK66_9SPHI</name>
<dbReference type="Gene3D" id="3.40.50.1820">
    <property type="entry name" value="alpha/beta hydrolase"/>
    <property type="match status" value="1"/>
</dbReference>
<comment type="caution">
    <text evidence="2">The sequence shown here is derived from an EMBL/GenBank/DDBJ whole genome shotgun (WGS) entry which is preliminary data.</text>
</comment>
<dbReference type="EMBL" id="QEAS01000003">
    <property type="protein sequence ID" value="PWG81807.1"/>
    <property type="molecule type" value="Genomic_DNA"/>
</dbReference>
<dbReference type="Pfam" id="PF00756">
    <property type="entry name" value="Esterase"/>
    <property type="match status" value="1"/>
</dbReference>
<evidence type="ECO:0000313" key="2">
    <source>
        <dbReference type="EMBL" id="PWG81807.1"/>
    </source>
</evidence>
<sequence>MRKLLVILLTLSSCVCTKAQEVWVMKSRQLERPDTVLIYKPAGYTAKKVWPLVYLLHGYSENYRQWSKTTELQELASQYGFIIVTPDGFTTYYTNSPDQTKPQFENFFFRELIPRVHQSFNIDTANIFISGLSMGGYGALRYFILHPEYFNSAGATSGALEIDYNNFRQVSRQFWKNNRMTEDLTRHFGSPEITDWHQYSISTLLKQHQDFNKPFIFDCGVSDILYPASTTLKTIVDQRKLPATFISSPGNHDTSYWRQSIAYHFLYFQQHLRYSSHGQ</sequence>
<feature type="chain" id="PRO_5015557249" evidence="1">
    <location>
        <begin position="20"/>
        <end position="279"/>
    </location>
</feature>